<dbReference type="AlphaFoldDB" id="A0A5S9XMC0"/>
<protein>
    <recommendedName>
        <fullName evidence="1">Reverse transcriptase zinc-binding domain-containing protein</fullName>
    </recommendedName>
</protein>
<gene>
    <name evidence="2" type="ORF">C24_LOCUS16220</name>
</gene>
<feature type="domain" description="Reverse transcriptase zinc-binding" evidence="1">
    <location>
        <begin position="113"/>
        <end position="197"/>
    </location>
</feature>
<dbReference type="PANTHER" id="PTHR33116">
    <property type="entry name" value="REVERSE TRANSCRIPTASE ZINC-BINDING DOMAIN-CONTAINING PROTEIN-RELATED-RELATED"/>
    <property type="match status" value="1"/>
</dbReference>
<accession>A0A5S9XMC0</accession>
<dbReference type="InterPro" id="IPR026960">
    <property type="entry name" value="RVT-Znf"/>
</dbReference>
<reference evidence="2 3" key="1">
    <citation type="submission" date="2019-12" db="EMBL/GenBank/DDBJ databases">
        <authorList>
            <person name="Jiao W.-B."/>
            <person name="Schneeberger K."/>
        </authorList>
    </citation>
    <scope>NUCLEOTIDE SEQUENCE [LARGE SCALE GENOMIC DNA]</scope>
    <source>
        <strain evidence="3">cv. C24</strain>
    </source>
</reference>
<evidence type="ECO:0000259" key="1">
    <source>
        <dbReference type="Pfam" id="PF13966"/>
    </source>
</evidence>
<dbReference type="PANTHER" id="PTHR33116:SF84">
    <property type="entry name" value="RNA-DIRECTED DNA POLYMERASE"/>
    <property type="match status" value="1"/>
</dbReference>
<sequence length="315" mass="36130">MIRSMIQLKPSIVEFMRCDVGNGESASFWYDAWTDFGQLLTFLGAAGPRQLRIRQDARVVEASRNGDWFLPAARSDNSQLFLAALTMAPVPHESRGQDSFLWRNAAGSYLPSFSSRDTWEQIRVHSPTVPWAKVVWFKEYIPRFSLITWMSFLERLPTRDRLRGWGMNIPSSCVLCSNGDETHAHLFFECSFSLAIWEFFASKFRPSPPFGLPAASSWILQLPLRSHSTTILKLLLQSAVYHVWKERNARIFTSISSSASSLRLAIDRTMRNRLYLFPRLTCAPLLFFSFTSLEFLIQCNLFLSVCSCVIGFYFV</sequence>
<proteinExistence type="predicted"/>
<name>A0A5S9XMC0_ARATH</name>
<organism evidence="2 3">
    <name type="scientific">Arabidopsis thaliana</name>
    <name type="common">Mouse-ear cress</name>
    <dbReference type="NCBI Taxonomy" id="3702"/>
    <lineage>
        <taxon>Eukaryota</taxon>
        <taxon>Viridiplantae</taxon>
        <taxon>Streptophyta</taxon>
        <taxon>Embryophyta</taxon>
        <taxon>Tracheophyta</taxon>
        <taxon>Spermatophyta</taxon>
        <taxon>Magnoliopsida</taxon>
        <taxon>eudicotyledons</taxon>
        <taxon>Gunneridae</taxon>
        <taxon>Pentapetalae</taxon>
        <taxon>rosids</taxon>
        <taxon>malvids</taxon>
        <taxon>Brassicales</taxon>
        <taxon>Brassicaceae</taxon>
        <taxon>Camelineae</taxon>
        <taxon>Arabidopsis</taxon>
    </lineage>
</organism>
<dbReference type="EMBL" id="CACSHJ010000089">
    <property type="protein sequence ID" value="CAA0387469.1"/>
    <property type="molecule type" value="Genomic_DNA"/>
</dbReference>
<dbReference type="OrthoDB" id="1748554at2759"/>
<evidence type="ECO:0000313" key="2">
    <source>
        <dbReference type="EMBL" id="CAA0387469.1"/>
    </source>
</evidence>
<dbReference type="Pfam" id="PF13966">
    <property type="entry name" value="zf-RVT"/>
    <property type="match status" value="1"/>
</dbReference>
<dbReference type="Proteomes" id="UP000434276">
    <property type="component" value="Unassembled WGS sequence"/>
</dbReference>
<evidence type="ECO:0000313" key="3">
    <source>
        <dbReference type="Proteomes" id="UP000434276"/>
    </source>
</evidence>
<dbReference type="ExpressionAtlas" id="A0A5S9XMC0">
    <property type="expression patterns" value="baseline and differential"/>
</dbReference>